<evidence type="ECO:0000256" key="1">
    <source>
        <dbReference type="ARBA" id="ARBA00004123"/>
    </source>
</evidence>
<feature type="compositionally biased region" description="Basic and acidic residues" evidence="4">
    <location>
        <begin position="1100"/>
        <end position="1120"/>
    </location>
</feature>
<keyword evidence="5" id="KW-0812">Transmembrane</keyword>
<dbReference type="OrthoDB" id="4586478at2759"/>
<feature type="transmembrane region" description="Helical" evidence="5">
    <location>
        <begin position="230"/>
        <end position="251"/>
    </location>
</feature>
<dbReference type="OMA" id="RISENNC"/>
<dbReference type="Gene3D" id="1.10.340.70">
    <property type="match status" value="1"/>
</dbReference>
<dbReference type="eggNOG" id="KOG1911">
    <property type="taxonomic scope" value="Eukaryota"/>
</dbReference>
<dbReference type="STRING" id="306901.Q2H7N1"/>
<dbReference type="InterPro" id="IPR023780">
    <property type="entry name" value="Chromo_domain"/>
</dbReference>
<dbReference type="GeneID" id="4390760"/>
<feature type="transmembrane region" description="Helical" evidence="5">
    <location>
        <begin position="113"/>
        <end position="140"/>
    </location>
</feature>
<feature type="transmembrane region" description="Helical" evidence="5">
    <location>
        <begin position="160"/>
        <end position="181"/>
    </location>
</feature>
<evidence type="ECO:0000256" key="2">
    <source>
        <dbReference type="ARBA" id="ARBA00011353"/>
    </source>
</evidence>
<dbReference type="InterPro" id="IPR041588">
    <property type="entry name" value="Integrase_H2C2"/>
</dbReference>
<dbReference type="Pfam" id="PF00385">
    <property type="entry name" value="Chromo"/>
    <property type="match status" value="1"/>
</dbReference>
<feature type="compositionally biased region" description="Polar residues" evidence="4">
    <location>
        <begin position="24"/>
        <end position="63"/>
    </location>
</feature>
<evidence type="ECO:0000313" key="7">
    <source>
        <dbReference type="EMBL" id="EAQ88715.1"/>
    </source>
</evidence>
<dbReference type="InterPro" id="IPR051219">
    <property type="entry name" value="Heterochromatin_chromo-domain"/>
</dbReference>
<dbReference type="GO" id="GO:0006338">
    <property type="term" value="P:chromatin remodeling"/>
    <property type="evidence" value="ECO:0007669"/>
    <property type="project" value="UniProtKB-ARBA"/>
</dbReference>
<dbReference type="InterPro" id="IPR016197">
    <property type="entry name" value="Chromo-like_dom_sf"/>
</dbReference>
<feature type="region of interest" description="Disordered" evidence="4">
    <location>
        <begin position="24"/>
        <end position="68"/>
    </location>
</feature>
<gene>
    <name evidence="7" type="ORF">CHGG_05334</name>
</gene>
<dbReference type="Proteomes" id="UP000001056">
    <property type="component" value="Unassembled WGS sequence"/>
</dbReference>
<name>Q2H7N1_CHAGB</name>
<keyword evidence="3" id="KW-0539">Nucleus</keyword>
<dbReference type="Gene3D" id="2.40.50.40">
    <property type="match status" value="1"/>
</dbReference>
<dbReference type="PANTHER" id="PTHR22812">
    <property type="entry name" value="CHROMOBOX PROTEIN"/>
    <property type="match status" value="1"/>
</dbReference>
<dbReference type="SMART" id="SM00298">
    <property type="entry name" value="CHROMO"/>
    <property type="match status" value="1"/>
</dbReference>
<organism evidence="7 8">
    <name type="scientific">Chaetomium globosum (strain ATCC 6205 / CBS 148.51 / DSM 1962 / NBRC 6347 / NRRL 1970)</name>
    <name type="common">Soil fungus</name>
    <dbReference type="NCBI Taxonomy" id="306901"/>
    <lineage>
        <taxon>Eukaryota</taxon>
        <taxon>Fungi</taxon>
        <taxon>Dikarya</taxon>
        <taxon>Ascomycota</taxon>
        <taxon>Pezizomycotina</taxon>
        <taxon>Sordariomycetes</taxon>
        <taxon>Sordariomycetidae</taxon>
        <taxon>Sordariales</taxon>
        <taxon>Chaetomiaceae</taxon>
        <taxon>Chaetomium</taxon>
    </lineage>
</organism>
<dbReference type="GO" id="GO:0005634">
    <property type="term" value="C:nucleus"/>
    <property type="evidence" value="ECO:0007669"/>
    <property type="project" value="UniProtKB-SubCell"/>
</dbReference>
<dbReference type="RefSeq" id="XP_001221429.1">
    <property type="nucleotide sequence ID" value="XM_001221428.1"/>
</dbReference>
<evidence type="ECO:0000256" key="4">
    <source>
        <dbReference type="SAM" id="MobiDB-lite"/>
    </source>
</evidence>
<comment type="subcellular location">
    <subcellularLocation>
        <location evidence="1">Nucleus</location>
    </subcellularLocation>
</comment>
<keyword evidence="5" id="KW-1133">Transmembrane helix</keyword>
<accession>Q2H7N1</accession>
<feature type="transmembrane region" description="Helical" evidence="5">
    <location>
        <begin position="73"/>
        <end position="92"/>
    </location>
</feature>
<proteinExistence type="predicted"/>
<protein>
    <recommendedName>
        <fullName evidence="6">Chromo domain-containing protein</fullName>
    </recommendedName>
</protein>
<dbReference type="InParanoid" id="Q2H7N1"/>
<feature type="region of interest" description="Disordered" evidence="4">
    <location>
        <begin position="1087"/>
        <end position="1129"/>
    </location>
</feature>
<dbReference type="HOGENOM" id="CLU_279266_0_0_1"/>
<dbReference type="VEuPathDB" id="FungiDB:CHGG_05334"/>
<dbReference type="SUPFAM" id="SSF54160">
    <property type="entry name" value="Chromo domain-like"/>
    <property type="match status" value="1"/>
</dbReference>
<keyword evidence="8" id="KW-1185">Reference proteome</keyword>
<dbReference type="Pfam" id="PF17921">
    <property type="entry name" value="Integrase_H2C2"/>
    <property type="match status" value="1"/>
</dbReference>
<dbReference type="AlphaFoldDB" id="Q2H7N1"/>
<evidence type="ECO:0000259" key="6">
    <source>
        <dbReference type="PROSITE" id="PS50013"/>
    </source>
</evidence>
<dbReference type="InterPro" id="IPR000953">
    <property type="entry name" value="Chromo/chromo_shadow_dom"/>
</dbReference>
<evidence type="ECO:0000313" key="8">
    <source>
        <dbReference type="Proteomes" id="UP000001056"/>
    </source>
</evidence>
<dbReference type="EMBL" id="CH408031">
    <property type="protein sequence ID" value="EAQ88715.1"/>
    <property type="molecule type" value="Genomic_DNA"/>
</dbReference>
<evidence type="ECO:0000256" key="3">
    <source>
        <dbReference type="ARBA" id="ARBA00023242"/>
    </source>
</evidence>
<evidence type="ECO:0000256" key="5">
    <source>
        <dbReference type="SAM" id="Phobius"/>
    </source>
</evidence>
<dbReference type="CDD" id="cd00024">
    <property type="entry name" value="CD_CSD"/>
    <property type="match status" value="1"/>
</dbReference>
<comment type="subunit">
    <text evidence="2">Component of the NuA4 histone acetyltransferase complex.</text>
</comment>
<keyword evidence="5" id="KW-0472">Membrane</keyword>
<feature type="domain" description="Chromo" evidence="6">
    <location>
        <begin position="1056"/>
        <end position="1114"/>
    </location>
</feature>
<reference evidence="8" key="1">
    <citation type="journal article" date="2015" name="Genome Announc.">
        <title>Draft genome sequence of the cellulolytic fungus Chaetomium globosum.</title>
        <authorList>
            <person name="Cuomo C.A."/>
            <person name="Untereiner W.A."/>
            <person name="Ma L.-J."/>
            <person name="Grabherr M."/>
            <person name="Birren B.W."/>
        </authorList>
    </citation>
    <scope>NUCLEOTIDE SEQUENCE [LARGE SCALE GENOMIC DNA]</scope>
    <source>
        <strain evidence="8">ATCC 6205 / CBS 148.51 / DSM 1962 / NBRC 6347 / NRRL 1970</strain>
    </source>
</reference>
<sequence length="1129" mass="125076">MANPAPEGLPMLPHQYLALPHQTTSGSTIAPCLNSPSQSSLQYADQPPSEETTQPPSRDSSVPESDGGSHSKLWHVCYNVGLSGLFLVGKLFKGDTDGRELKKVVMHKRRRMVLLRSVIHIIPAAAAVLLLAFNGASYYIGGELAGWEDQDDQKLAALQFAAKVHELWMLFSLTSILVTYIRKELVFGDGVPFAALLSLSQFHDLAYLWSRDLWGILTHKWQSKKKMASLVSLIVLCTLLGFTVGPSSAILMQPRLREWPAGGTSFWIDRSLGELYPTIMNASASISHCLLYFSYWGQITPMGTMPDFVQVSSRYSQRVLNSKVRAPANDDNELLYVDAYTLSSVALAPVADAAAELLRLWKRAVQKQNSRLRYNLDEIFNIFTKQPIVFARCESNPPTASGVQLPVLSSIPRVVGLVEHAMETQSLSYDNDFANFAALRDELEPALDPSAGAGSLPSVFWVGDPALLERVNASISAVVAIPRYGDSPGPAARLYGCSITAVLGDTATETRTNKLKIVDGWPQNYTNSGVFKEAYQPVGIDPAWARYLNPSDPFTNSSALAQILASAGMWNGSWPAMPGYDEIILENILTTLIANGIARANYHAGVRWDLLKDPVNPASLWSGGGWTSEMLPRGGGVGKGGQAFHDPTDTTGNARFTLEVRAKGYAYSASGKTQLAAMVVLGTYVAVVVAHVAISLKTKWSSAVWGSPPEVAALALNSTPPAVFRNTGAGVWNVDVHRQTVRVRAVDGRLELVFDGVDERHGTVPLPDTKRIATARCHASQPTEDYEIAALQQQSEDPEARPLQPFVECCAVFREQRLERGFQGTIADYERDAWQEEPESKIAGLRLEGTRLWYHDKAYVRPSDQKELIRKIHESKLGGHMGIGKTIAKVKQNYDFPGIKQATEEVLADRRTTMELGDDGFHHQASNIEGLSDGNEADLRQGPDVSVPRAAVKADRMSPLHAMLKEELEFLRTRMKKFYDRNRLEGPRLEEGGRVYLISRNLFKVDKRISENNCALALPSTMRLRTNVFHVSLLEPAPKNARLDKGVEAEDEEEFWDVEEILDSRITRGRIEYLVKWQGFGPEDNSWQPATNFNCPEELENFHRRNPDRPKEAPRIDQPRRGRGRPKKN</sequence>
<dbReference type="PROSITE" id="PS50013">
    <property type="entry name" value="CHROMO_2"/>
    <property type="match status" value="1"/>
</dbReference>